<dbReference type="EMBL" id="JAUSWL010000002">
    <property type="protein sequence ID" value="MDQ0542726.1"/>
    <property type="molecule type" value="Genomic_DNA"/>
</dbReference>
<proteinExistence type="predicted"/>
<sequence length="106" mass="11272">MHEERDITASGYDTTDTDPDVIVSGGAVFLEAYALGLPRRQVELTVNLDQVHMCGCLPVASWPKMKQSAGFPARIFALMPAAGDSDLPNRAGRSAEDVGLSPARIG</sequence>
<reference evidence="2" key="1">
    <citation type="submission" date="2023-07" db="EMBL/GenBank/DDBJ databases">
        <title>Genomic Encyclopedia of Type Strains, Phase IV (KMG-IV): sequencing the most valuable type-strain genomes for metagenomic binning, comparative biology and taxonomic classification.</title>
        <authorList>
            <person name="Goeker M."/>
        </authorList>
    </citation>
    <scope>NUCLEOTIDE SEQUENCE</scope>
    <source>
        <strain evidence="2">DSM 19569</strain>
    </source>
</reference>
<dbReference type="GO" id="GO:0019441">
    <property type="term" value="P:L-tryptophan catabolic process to kynurenine"/>
    <property type="evidence" value="ECO:0007669"/>
    <property type="project" value="InterPro"/>
</dbReference>
<evidence type="ECO:0000313" key="3">
    <source>
        <dbReference type="Proteomes" id="UP001223420"/>
    </source>
</evidence>
<dbReference type="AlphaFoldDB" id="A0AAJ1TL73"/>
<accession>A0AAJ1TL73</accession>
<dbReference type="RefSeq" id="WP_059408427.1">
    <property type="nucleotide sequence ID" value="NZ_JAJALK010000003.1"/>
</dbReference>
<gene>
    <name evidence="2" type="ORF">QO001_001644</name>
</gene>
<dbReference type="GO" id="GO:0004061">
    <property type="term" value="F:arylformamidase activity"/>
    <property type="evidence" value="ECO:0007669"/>
    <property type="project" value="InterPro"/>
</dbReference>
<name>A0AAJ1TL73_9HYPH</name>
<evidence type="ECO:0000256" key="1">
    <source>
        <dbReference type="SAM" id="MobiDB-lite"/>
    </source>
</evidence>
<evidence type="ECO:0000313" key="2">
    <source>
        <dbReference type="EMBL" id="MDQ0542726.1"/>
    </source>
</evidence>
<dbReference type="SUPFAM" id="SSF102198">
    <property type="entry name" value="Putative cyclase"/>
    <property type="match status" value="1"/>
</dbReference>
<feature type="region of interest" description="Disordered" evidence="1">
    <location>
        <begin position="84"/>
        <end position="106"/>
    </location>
</feature>
<dbReference type="InterPro" id="IPR037175">
    <property type="entry name" value="KFase_sf"/>
</dbReference>
<organism evidence="2 3">
    <name type="scientific">Methylobacterium brachiatum</name>
    <dbReference type="NCBI Taxonomy" id="269660"/>
    <lineage>
        <taxon>Bacteria</taxon>
        <taxon>Pseudomonadati</taxon>
        <taxon>Pseudomonadota</taxon>
        <taxon>Alphaproteobacteria</taxon>
        <taxon>Hyphomicrobiales</taxon>
        <taxon>Methylobacteriaceae</taxon>
        <taxon>Methylobacterium</taxon>
    </lineage>
</organism>
<protein>
    <submittedName>
        <fullName evidence="2">Kynurenine formamidase</fullName>
    </submittedName>
</protein>
<comment type="caution">
    <text evidence="2">The sequence shown here is derived from an EMBL/GenBank/DDBJ whole genome shotgun (WGS) entry which is preliminary data.</text>
</comment>
<dbReference type="Proteomes" id="UP001223420">
    <property type="component" value="Unassembled WGS sequence"/>
</dbReference>